<dbReference type="InterPro" id="IPR052942">
    <property type="entry name" value="LPS_cholinephosphotransferase"/>
</dbReference>
<dbReference type="STRING" id="400727.A0A2T7NSF6"/>
<feature type="region of interest" description="Disordered" evidence="1">
    <location>
        <begin position="399"/>
        <end position="432"/>
    </location>
</feature>
<sequence length="432" mass="48677">MAGRAIRIIVCVQCIIIFALLIPFSRNILTSYRPDILYITQFFNTLEPAFSEANAYNEILVRYALKGRAQDEVVFTHAHQWVNSSTERKARCFRFLPLMTVFDKARLLCTWRVFENAVRAANLSYFLVEGSLLGAYRHRGMIPWDDDIDVAMDVRKMEKIHQVLSCIPGYSLRIFTKVHWKFFSSSTYSIPNVCPENFTVPTASGRNYNGCVPSIIDNNDTSIRYPFIDVFMYTSDSSYTRSLCDYVKVAHGVRNTVVYPLTTTSFEGFTAPVPRQTKEVLAHVYDLDTCFSPFHNHRIGRGISSSKISRVKCRELKDTYVALTVLAEWKSPSKIVARTGAGKGKGDVIVVTKSGGKGSCTVGFRGYFLQIGPLQESAVWIDESQTVRANLDHGRIATAAPLKEEEDPLGISDEGDKSVFMDSKKSQKLLKE</sequence>
<keyword evidence="5" id="KW-1185">Reference proteome</keyword>
<dbReference type="PANTHER" id="PTHR43404:SF1">
    <property type="entry name" value="MNN4P"/>
    <property type="match status" value="1"/>
</dbReference>
<dbReference type="Proteomes" id="UP000245119">
    <property type="component" value="Linkage Group LG9"/>
</dbReference>
<dbReference type="EMBL" id="PZQS01000009">
    <property type="protein sequence ID" value="PVD24088.1"/>
    <property type="molecule type" value="Genomic_DNA"/>
</dbReference>
<keyword evidence="2" id="KW-1133">Transmembrane helix</keyword>
<dbReference type="AlphaFoldDB" id="A0A2T7NSF6"/>
<comment type="caution">
    <text evidence="4">The sequence shown here is derived from an EMBL/GenBank/DDBJ whole genome shotgun (WGS) entry which is preliminary data.</text>
</comment>
<dbReference type="Pfam" id="PF04991">
    <property type="entry name" value="LicD"/>
    <property type="match status" value="1"/>
</dbReference>
<dbReference type="PANTHER" id="PTHR43404">
    <property type="entry name" value="LIPOPOLYSACCHARIDE CHOLINEPHOSPHOTRANSFERASE LICD"/>
    <property type="match status" value="1"/>
</dbReference>
<name>A0A2T7NSF6_POMCA</name>
<keyword evidence="2" id="KW-0812">Transmembrane</keyword>
<proteinExistence type="predicted"/>
<dbReference type="InterPro" id="IPR007074">
    <property type="entry name" value="LicD/FKTN/FKRP_NTP_transf"/>
</dbReference>
<dbReference type="OrthoDB" id="419198at2759"/>
<gene>
    <name evidence="4" type="ORF">C0Q70_14558</name>
</gene>
<keyword evidence="2" id="KW-0472">Membrane</keyword>
<organism evidence="4 5">
    <name type="scientific">Pomacea canaliculata</name>
    <name type="common">Golden apple snail</name>
    <dbReference type="NCBI Taxonomy" id="400727"/>
    <lineage>
        <taxon>Eukaryota</taxon>
        <taxon>Metazoa</taxon>
        <taxon>Spiralia</taxon>
        <taxon>Lophotrochozoa</taxon>
        <taxon>Mollusca</taxon>
        <taxon>Gastropoda</taxon>
        <taxon>Caenogastropoda</taxon>
        <taxon>Architaenioglossa</taxon>
        <taxon>Ampullarioidea</taxon>
        <taxon>Ampullariidae</taxon>
        <taxon>Pomacea</taxon>
    </lineage>
</organism>
<feature type="compositionally biased region" description="Basic and acidic residues" evidence="1">
    <location>
        <begin position="414"/>
        <end position="432"/>
    </location>
</feature>
<feature type="transmembrane region" description="Helical" evidence="2">
    <location>
        <begin position="6"/>
        <end position="24"/>
    </location>
</feature>
<protein>
    <recommendedName>
        <fullName evidence="3">LicD/FKTN/FKRP nucleotidyltransferase domain-containing protein</fullName>
    </recommendedName>
</protein>
<dbReference type="GO" id="GO:0009100">
    <property type="term" value="P:glycoprotein metabolic process"/>
    <property type="evidence" value="ECO:0007669"/>
    <property type="project" value="UniProtKB-ARBA"/>
</dbReference>
<accession>A0A2T7NSF6</accession>
<evidence type="ECO:0000256" key="1">
    <source>
        <dbReference type="SAM" id="MobiDB-lite"/>
    </source>
</evidence>
<feature type="domain" description="LicD/FKTN/FKRP nucleotidyltransferase" evidence="3">
    <location>
        <begin position="119"/>
        <end position="176"/>
    </location>
</feature>
<reference evidence="4 5" key="1">
    <citation type="submission" date="2018-04" db="EMBL/GenBank/DDBJ databases">
        <title>The genome of golden apple snail Pomacea canaliculata provides insight into stress tolerance and invasive adaptation.</title>
        <authorList>
            <person name="Liu C."/>
            <person name="Liu B."/>
            <person name="Ren Y."/>
            <person name="Zhang Y."/>
            <person name="Wang H."/>
            <person name="Li S."/>
            <person name="Jiang F."/>
            <person name="Yin L."/>
            <person name="Zhang G."/>
            <person name="Qian W."/>
            <person name="Fan W."/>
        </authorList>
    </citation>
    <scope>NUCLEOTIDE SEQUENCE [LARGE SCALE GENOMIC DNA]</scope>
    <source>
        <strain evidence="4">SZHN2017</strain>
        <tissue evidence="4">Muscle</tissue>
    </source>
</reference>
<evidence type="ECO:0000256" key="2">
    <source>
        <dbReference type="SAM" id="Phobius"/>
    </source>
</evidence>
<evidence type="ECO:0000313" key="4">
    <source>
        <dbReference type="EMBL" id="PVD24088.1"/>
    </source>
</evidence>
<evidence type="ECO:0000313" key="5">
    <source>
        <dbReference type="Proteomes" id="UP000245119"/>
    </source>
</evidence>
<evidence type="ECO:0000259" key="3">
    <source>
        <dbReference type="Pfam" id="PF04991"/>
    </source>
</evidence>